<organism evidence="3 4">
    <name type="scientific">Haoranjiania flava</name>
    <dbReference type="NCBI Taxonomy" id="1856322"/>
    <lineage>
        <taxon>Bacteria</taxon>
        <taxon>Pseudomonadati</taxon>
        <taxon>Bacteroidota</taxon>
        <taxon>Chitinophagia</taxon>
        <taxon>Chitinophagales</taxon>
        <taxon>Chitinophagaceae</taxon>
        <taxon>Haoranjiania</taxon>
    </lineage>
</organism>
<feature type="chain" id="PRO_5042102889" evidence="2">
    <location>
        <begin position="26"/>
        <end position="547"/>
    </location>
</feature>
<gene>
    <name evidence="3" type="ORF">OD355_03030</name>
</gene>
<dbReference type="Proteomes" id="UP001209317">
    <property type="component" value="Unassembled WGS sequence"/>
</dbReference>
<accession>A0AAE3IM22</accession>
<name>A0AAE3IM22_9BACT</name>
<dbReference type="RefSeq" id="WP_263036973.1">
    <property type="nucleotide sequence ID" value="NZ_JAOTPL010000003.1"/>
</dbReference>
<comment type="caution">
    <text evidence="3">The sequence shown here is derived from an EMBL/GenBank/DDBJ whole genome shotgun (WGS) entry which is preliminary data.</text>
</comment>
<keyword evidence="2" id="KW-0732">Signal</keyword>
<feature type="signal peptide" evidence="2">
    <location>
        <begin position="1"/>
        <end position="25"/>
    </location>
</feature>
<keyword evidence="4" id="KW-1185">Reference proteome</keyword>
<proteinExistence type="predicted"/>
<dbReference type="Pfam" id="PF16120">
    <property type="entry name" value="DUF4836"/>
    <property type="match status" value="1"/>
</dbReference>
<protein>
    <submittedName>
        <fullName evidence="3">DUF4836 family protein</fullName>
    </submittedName>
</protein>
<dbReference type="PROSITE" id="PS51257">
    <property type="entry name" value="PROKAR_LIPOPROTEIN"/>
    <property type="match status" value="1"/>
</dbReference>
<dbReference type="EMBL" id="JAOTPL010000003">
    <property type="protein sequence ID" value="MCU7693485.1"/>
    <property type="molecule type" value="Genomic_DNA"/>
</dbReference>
<evidence type="ECO:0000313" key="3">
    <source>
        <dbReference type="EMBL" id="MCU7693485.1"/>
    </source>
</evidence>
<evidence type="ECO:0000256" key="1">
    <source>
        <dbReference type="SAM" id="MobiDB-lite"/>
    </source>
</evidence>
<dbReference type="AlphaFoldDB" id="A0AAE3IM22"/>
<dbReference type="InterPro" id="IPR032276">
    <property type="entry name" value="DUF4836"/>
</dbReference>
<sequence>MKTLSLLFSIIFCSILLFSCKPNEATDQTRHIPADANFVLTLNANNILKKLQSANMDFSSLAGGDETARQKLELTRQAVNLDKPVYVFTKSKASITTGKTSVTATVASLKNKDAVLAYLSKFQPGAQVKRTENFTFTTGDNSSVGWNDNTIIFINGSPDEQQLLTLFTMNKELSMGAKDIFNKSLNPSADATFFMNTAAFLLTNPTLAVSKLSILLKDTYTYGNINFNNGSVDGDMQTVYGQGFQSMIQNNPSPANALNLIQRYPEQPGSIFSLSVNPNLLKALAEYAGIKALAEQYLGSLGITADEALSALGGNFALASSNITPNMPLNKLTQANFKSLLSGNYILSAGIQNRSALDKIVSVLGTTGFINNTTGFITVPFFGNAGTPGVMKIDSNLVYGSSADFINRFYQAATGFALPQDIQPKLQNKVLAFYLDGQTIFQQLHTKFPAESSYPLAKTTFRDFYLYSDKLAGNSSKGAFSLRLINNNQNSLAAILQFLNAVSKITNAPAGASLPLTDTTAKPAGIPDEDVLADPDVIQGTKPPKPL</sequence>
<feature type="region of interest" description="Disordered" evidence="1">
    <location>
        <begin position="513"/>
        <end position="547"/>
    </location>
</feature>
<evidence type="ECO:0000313" key="4">
    <source>
        <dbReference type="Proteomes" id="UP001209317"/>
    </source>
</evidence>
<evidence type="ECO:0000256" key="2">
    <source>
        <dbReference type="SAM" id="SignalP"/>
    </source>
</evidence>
<reference evidence="3" key="1">
    <citation type="submission" date="2022-10" db="EMBL/GenBank/DDBJ databases">
        <authorList>
            <person name="Kim H.S."/>
            <person name="Kim J.-S."/>
            <person name="Suh M.K."/>
            <person name="Eom M.K."/>
            <person name="Lee J.-S."/>
        </authorList>
    </citation>
    <scope>NUCLEOTIDE SEQUENCE</scope>
    <source>
        <strain evidence="3">LIP-5</strain>
    </source>
</reference>